<dbReference type="Pfam" id="PF08818">
    <property type="entry name" value="DUF1801"/>
    <property type="match status" value="1"/>
</dbReference>
<dbReference type="EMBL" id="JBHSMI010000052">
    <property type="protein sequence ID" value="MFC5405823.1"/>
    <property type="molecule type" value="Genomic_DNA"/>
</dbReference>
<accession>A0ABW0HY09</accession>
<dbReference type="Gene3D" id="3.90.1150.200">
    <property type="match status" value="1"/>
</dbReference>
<sequence>MVENKKISKRLSGSEQVKAFLQELEHPMKQEVEEVRNIIIQSNSQLTEHIKWNAPSFCINNKDRITFNFQGKNRFRLVFHCGAKKTQFENEESLFIDESGLLEWVTGDRAILTISSQQELKDINKNRLTNIINKWIEVTKDI</sequence>
<dbReference type="Proteomes" id="UP001596113">
    <property type="component" value="Unassembled WGS sequence"/>
</dbReference>
<comment type="caution">
    <text evidence="2">The sequence shown here is derived from an EMBL/GenBank/DDBJ whole genome shotgun (WGS) entry which is preliminary data.</text>
</comment>
<evidence type="ECO:0000313" key="3">
    <source>
        <dbReference type="Proteomes" id="UP001596113"/>
    </source>
</evidence>
<name>A0ABW0HY09_9BACL</name>
<proteinExistence type="predicted"/>
<evidence type="ECO:0000259" key="1">
    <source>
        <dbReference type="Pfam" id="PF08818"/>
    </source>
</evidence>
<organism evidence="2 3">
    <name type="scientific">Cohnella soli</name>
    <dbReference type="NCBI Taxonomy" id="425005"/>
    <lineage>
        <taxon>Bacteria</taxon>
        <taxon>Bacillati</taxon>
        <taxon>Bacillota</taxon>
        <taxon>Bacilli</taxon>
        <taxon>Bacillales</taxon>
        <taxon>Paenibacillaceae</taxon>
        <taxon>Cohnella</taxon>
    </lineage>
</organism>
<evidence type="ECO:0000313" key="2">
    <source>
        <dbReference type="EMBL" id="MFC5405823.1"/>
    </source>
</evidence>
<protein>
    <submittedName>
        <fullName evidence="2">DUF1801 domain-containing protein</fullName>
    </submittedName>
</protein>
<feature type="domain" description="YdhG-like" evidence="1">
    <location>
        <begin position="29"/>
        <end position="136"/>
    </location>
</feature>
<gene>
    <name evidence="2" type="ORF">ACFPOF_24035</name>
</gene>
<keyword evidence="3" id="KW-1185">Reference proteome</keyword>
<dbReference type="SUPFAM" id="SSF159888">
    <property type="entry name" value="YdhG-like"/>
    <property type="match status" value="1"/>
</dbReference>
<reference evidence="3" key="1">
    <citation type="journal article" date="2019" name="Int. J. Syst. Evol. Microbiol.">
        <title>The Global Catalogue of Microorganisms (GCM) 10K type strain sequencing project: providing services to taxonomists for standard genome sequencing and annotation.</title>
        <authorList>
            <consortium name="The Broad Institute Genomics Platform"/>
            <consortium name="The Broad Institute Genome Sequencing Center for Infectious Disease"/>
            <person name="Wu L."/>
            <person name="Ma J."/>
        </authorList>
    </citation>
    <scope>NUCLEOTIDE SEQUENCE [LARGE SCALE GENOMIC DNA]</scope>
    <source>
        <strain evidence="3">CGMCC 1.18575</strain>
    </source>
</reference>
<dbReference type="InterPro" id="IPR014922">
    <property type="entry name" value="YdhG-like"/>
</dbReference>
<dbReference type="RefSeq" id="WP_378137460.1">
    <property type="nucleotide sequence ID" value="NZ_JBHSMI010000052.1"/>
</dbReference>